<reference evidence="1 2" key="1">
    <citation type="journal article" date="2016" name="Microb. Cell Fact.">
        <title>Dissection of exopolysaccharide biosynthesis in Kozakia baliensis.</title>
        <authorList>
            <person name="Brandt J.U."/>
            <person name="Jakob F."/>
            <person name="Behr J."/>
            <person name="Geissler A.J."/>
            <person name="Vogel R.F."/>
        </authorList>
    </citation>
    <scope>NUCLEOTIDE SEQUENCE [LARGE SCALE GENOMIC DNA]</scope>
    <source>
        <strain evidence="1 2">DSM 14400</strain>
    </source>
</reference>
<gene>
    <name evidence="1" type="ORF">A0U89_00320</name>
</gene>
<dbReference type="EMBL" id="CP014674">
    <property type="protein sequence ID" value="AOX15826.1"/>
    <property type="molecule type" value="Genomic_DNA"/>
</dbReference>
<keyword evidence="2" id="KW-1185">Reference proteome</keyword>
<evidence type="ECO:0000313" key="2">
    <source>
        <dbReference type="Proteomes" id="UP000179145"/>
    </source>
</evidence>
<sequence length="92" mass="9715">MQIDNAAFPALSAQQIASFDNKKWTKIGPFNVEANPSSPLAEEKGMTTVLAYPVQAVPGLELVGSVFSGHRDTRLGAPAGSAAVTGGIRFRW</sequence>
<accession>A0A1D8UQD0</accession>
<proteinExistence type="predicted"/>
<organism evidence="1 2">
    <name type="scientific">Kozakia baliensis</name>
    <dbReference type="NCBI Taxonomy" id="153496"/>
    <lineage>
        <taxon>Bacteria</taxon>
        <taxon>Pseudomonadati</taxon>
        <taxon>Pseudomonadota</taxon>
        <taxon>Alphaproteobacteria</taxon>
        <taxon>Acetobacterales</taxon>
        <taxon>Acetobacteraceae</taxon>
        <taxon>Kozakia</taxon>
    </lineage>
</organism>
<name>A0A1D8UQD0_9PROT</name>
<dbReference type="Proteomes" id="UP000179145">
    <property type="component" value="Chromosome"/>
</dbReference>
<dbReference type="KEGG" id="kba:A0U89_00320"/>
<evidence type="ECO:0000313" key="1">
    <source>
        <dbReference type="EMBL" id="AOX15826.1"/>
    </source>
</evidence>
<protein>
    <submittedName>
        <fullName evidence="1">Uncharacterized protein</fullName>
    </submittedName>
</protein>
<dbReference type="AlphaFoldDB" id="A0A1D8UQD0"/>